<dbReference type="PATRIC" id="fig|1221538.3.peg.48"/>
<gene>
    <name evidence="2" type="ORF">B808_48</name>
</gene>
<organism evidence="2 3">
    <name type="scientific">Fructilactobacillus florum 8D</name>
    <dbReference type="NCBI Taxonomy" id="1221538"/>
    <lineage>
        <taxon>Bacteria</taxon>
        <taxon>Bacillati</taxon>
        <taxon>Bacillota</taxon>
        <taxon>Bacilli</taxon>
        <taxon>Lactobacillales</taxon>
        <taxon>Lactobacillaceae</taxon>
        <taxon>Fructilactobacillus</taxon>
    </lineage>
</organism>
<dbReference type="EMBL" id="ALXG01000006">
    <property type="protein sequence ID" value="ETO41023.1"/>
    <property type="molecule type" value="Genomic_DNA"/>
</dbReference>
<comment type="caution">
    <text evidence="2">The sequence shown here is derived from an EMBL/GenBank/DDBJ whole genome shotgun (WGS) entry which is preliminary data.</text>
</comment>
<reference evidence="2 3" key="1">
    <citation type="submission" date="2012-08" db="EMBL/GenBank/DDBJ databases">
        <title>Genome sequencing of Lactobacillus florum 8D.</title>
        <authorList>
            <person name="Kim E.B."/>
            <person name="Marco M.L."/>
        </authorList>
    </citation>
    <scope>NUCLEOTIDE SEQUENCE [LARGE SCALE GENOMIC DNA]</scope>
    <source>
        <strain evidence="2 3">8D</strain>
    </source>
</reference>
<keyword evidence="3" id="KW-1185">Reference proteome</keyword>
<sequence length="89" mass="9525">MIILHALVGIIAFAGAGVMSISFAGHLNQLSKVQKWSIIITATTIGITAVLGLYSATGIIGAVVSLILLAGFEYFCFFKEPKQDHEYSH</sequence>
<evidence type="ECO:0000313" key="2">
    <source>
        <dbReference type="EMBL" id="ETO41023.1"/>
    </source>
</evidence>
<dbReference type="RefSeq" id="WP_009166357.1">
    <property type="nucleotide sequence ID" value="NZ_ALXG01000006.1"/>
</dbReference>
<name>W9EFV8_9LACO</name>
<dbReference type="AlphaFoldDB" id="W9EFV8"/>
<accession>W9EFV8</accession>
<evidence type="ECO:0000256" key="1">
    <source>
        <dbReference type="SAM" id="Phobius"/>
    </source>
</evidence>
<feature type="transmembrane region" description="Helical" evidence="1">
    <location>
        <begin position="6"/>
        <end position="24"/>
    </location>
</feature>
<dbReference type="OrthoDB" id="2339989at2"/>
<keyword evidence="1" id="KW-0812">Transmembrane</keyword>
<proteinExistence type="predicted"/>
<keyword evidence="1" id="KW-0472">Membrane</keyword>
<evidence type="ECO:0000313" key="3">
    <source>
        <dbReference type="Proteomes" id="UP000019474"/>
    </source>
</evidence>
<dbReference type="Proteomes" id="UP000019474">
    <property type="component" value="Unassembled WGS sequence"/>
</dbReference>
<feature type="transmembrane region" description="Helical" evidence="1">
    <location>
        <begin position="59"/>
        <end position="78"/>
    </location>
</feature>
<keyword evidence="1" id="KW-1133">Transmembrane helix</keyword>
<protein>
    <submittedName>
        <fullName evidence="2">Uncharacterized protein</fullName>
    </submittedName>
</protein>